<organism evidence="1">
    <name type="scientific">hydrothermal vent metagenome</name>
    <dbReference type="NCBI Taxonomy" id="652676"/>
    <lineage>
        <taxon>unclassified sequences</taxon>
        <taxon>metagenomes</taxon>
        <taxon>ecological metagenomes</taxon>
    </lineage>
</organism>
<proteinExistence type="predicted"/>
<protein>
    <recommendedName>
        <fullName evidence="2">Glycosyl hydrolase family 98 putative carbohydrate-binding module domain-containing protein</fullName>
    </recommendedName>
</protein>
<name>A0A3B1DS80_9ZZZZ</name>
<evidence type="ECO:0000313" key="1">
    <source>
        <dbReference type="EMBL" id="VAX41741.1"/>
    </source>
</evidence>
<dbReference type="EMBL" id="UOGK01000585">
    <property type="protein sequence ID" value="VAX41741.1"/>
    <property type="molecule type" value="Genomic_DNA"/>
</dbReference>
<accession>A0A3B1DS80</accession>
<sequence>MTNLLSISIGAWCILATISSSLLAQGEWILIGRDLREHRVELTQLQDGIVTFIDETGRLLEQPAGELLAIIHDRPPKSRPPREMPWITRQLEMFGQQPPQKTEPDEPFIGTLELTDGQRWIGTLAGVHGESLAWLLEDSIVLVVPLEHIRSAAIRGPIDSAHTSWPGIDDRVLLRNGDILDGFIAKIGQQVRIETPTGEATLPLDRITGLLLANPPTVLRRLNLRTDNGSIIAAHAIGITVTGRVSAEIGRGNTTTTMAMRATDLRSLLLAPQTLGSLAAIQPLTVVGPPNRQPRLPITRPDDSLGFNSIELHGPVRVKWALPRSAARFATTATLPPAMWAWGDCEIIVSTGDGREALRERLNADRPTVEINVPLGGLTTLTIEIESGRSGPVQDRILLTRPMVAWHTTAP</sequence>
<reference evidence="1" key="1">
    <citation type="submission" date="2018-06" db="EMBL/GenBank/DDBJ databases">
        <authorList>
            <person name="Zhirakovskaya E."/>
        </authorList>
    </citation>
    <scope>NUCLEOTIDE SEQUENCE</scope>
</reference>
<evidence type="ECO:0008006" key="2">
    <source>
        <dbReference type="Google" id="ProtNLM"/>
    </source>
</evidence>
<dbReference type="AlphaFoldDB" id="A0A3B1DS80"/>
<gene>
    <name evidence="1" type="ORF">MNBD_PLANCTO03-1219</name>
</gene>